<dbReference type="PANTHER" id="PTHR42877:SF4">
    <property type="entry name" value="FAD_NAD(P)-BINDING DOMAIN-CONTAINING PROTEIN-RELATED"/>
    <property type="match status" value="1"/>
</dbReference>
<comment type="caution">
    <text evidence="4">The sequence shown here is derived from an EMBL/GenBank/DDBJ whole genome shotgun (WGS) entry which is preliminary data.</text>
</comment>
<keyword evidence="1" id="KW-0285">Flavoprotein</keyword>
<gene>
    <name evidence="4" type="ORF">NT2_01_05980</name>
</gene>
<dbReference type="InterPro" id="IPR051209">
    <property type="entry name" value="FAD-bind_Monooxygenase_sf"/>
</dbReference>
<dbReference type="InterPro" id="IPR020946">
    <property type="entry name" value="Flavin_mOase-like"/>
</dbReference>
<evidence type="ECO:0000256" key="2">
    <source>
        <dbReference type="ARBA" id="ARBA00022827"/>
    </source>
</evidence>
<evidence type="ECO:0000313" key="5">
    <source>
        <dbReference type="Proteomes" id="UP000016568"/>
    </source>
</evidence>
<dbReference type="Proteomes" id="UP000016568">
    <property type="component" value="Unassembled WGS sequence"/>
</dbReference>
<dbReference type="Gene3D" id="3.50.50.60">
    <property type="entry name" value="FAD/NAD(P)-binding domain"/>
    <property type="match status" value="2"/>
</dbReference>
<accession>U2ZR51</accession>
<dbReference type="AlphaFoldDB" id="U2ZR51"/>
<dbReference type="PANTHER" id="PTHR42877">
    <property type="entry name" value="L-ORNITHINE N(5)-MONOOXYGENASE-RELATED"/>
    <property type="match status" value="1"/>
</dbReference>
<reference evidence="4 5" key="1">
    <citation type="submission" date="2013-09" db="EMBL/GenBank/DDBJ databases">
        <title>Whole genome shotgun sequence of Novosphingobium tardaugens NBRC 16725.</title>
        <authorList>
            <person name="Isaki S."/>
            <person name="Hosoyama A."/>
            <person name="Tsuchikane K."/>
            <person name="Katsumata H."/>
            <person name="Ando Y."/>
            <person name="Yamazaki S."/>
            <person name="Fujita N."/>
        </authorList>
    </citation>
    <scope>NUCLEOTIDE SEQUENCE [LARGE SCALE GENOMIC DNA]</scope>
    <source>
        <strain evidence="4 5">NBRC 16725</strain>
    </source>
</reference>
<dbReference type="InterPro" id="IPR036188">
    <property type="entry name" value="FAD/NAD-bd_sf"/>
</dbReference>
<dbReference type="SUPFAM" id="SSF51905">
    <property type="entry name" value="FAD/NAD(P)-binding domain"/>
    <property type="match status" value="1"/>
</dbReference>
<dbReference type="eggNOG" id="COG2072">
    <property type="taxonomic scope" value="Bacteria"/>
</dbReference>
<keyword evidence="2" id="KW-0274">FAD</keyword>
<organism evidence="4 5">
    <name type="scientific">Caenibius tardaugens NBRC 16725</name>
    <dbReference type="NCBI Taxonomy" id="1219035"/>
    <lineage>
        <taxon>Bacteria</taxon>
        <taxon>Pseudomonadati</taxon>
        <taxon>Pseudomonadota</taxon>
        <taxon>Alphaproteobacteria</taxon>
        <taxon>Sphingomonadales</taxon>
        <taxon>Erythrobacteraceae</taxon>
        <taxon>Caenibius</taxon>
    </lineage>
</organism>
<dbReference type="GO" id="GO:0050661">
    <property type="term" value="F:NADP binding"/>
    <property type="evidence" value="ECO:0007669"/>
    <property type="project" value="InterPro"/>
</dbReference>
<dbReference type="EMBL" id="BASZ01000001">
    <property type="protein sequence ID" value="GAD47824.1"/>
    <property type="molecule type" value="Genomic_DNA"/>
</dbReference>
<name>U2ZR51_9SPHN</name>
<dbReference type="GO" id="GO:0050660">
    <property type="term" value="F:flavin adenine dinucleotide binding"/>
    <property type="evidence" value="ECO:0007669"/>
    <property type="project" value="InterPro"/>
</dbReference>
<evidence type="ECO:0000256" key="3">
    <source>
        <dbReference type="ARBA" id="ARBA00023002"/>
    </source>
</evidence>
<evidence type="ECO:0000256" key="1">
    <source>
        <dbReference type="ARBA" id="ARBA00022630"/>
    </source>
</evidence>
<keyword evidence="3" id="KW-0560">Oxidoreductase</keyword>
<evidence type="ECO:0000313" key="4">
    <source>
        <dbReference type="EMBL" id="GAD47824.1"/>
    </source>
</evidence>
<keyword evidence="4" id="KW-0503">Monooxygenase</keyword>
<keyword evidence="5" id="KW-1185">Reference proteome</keyword>
<proteinExistence type="predicted"/>
<dbReference type="GO" id="GO:0004499">
    <property type="term" value="F:N,N-dimethylaniline monooxygenase activity"/>
    <property type="evidence" value="ECO:0007669"/>
    <property type="project" value="InterPro"/>
</dbReference>
<sequence length="645" mass="72389">MLQTMTQTNRSEPLLPDSEVLRRALASVDPSDLLMTYAYLTHDRDLLERMAPHIRPLFGLEPTAIPDELVEELRSKAFIALTTAGATRGEMPSRELMQRIMSVGMGEQVDDEFVDLLFEQCGFVVPQARKSRVDRTMPPQGFKVLLVGAGLTGLAAGIKLKEAGYDYICVEKNADVAGTWLENVYPGVAVDTPSHFYSYSFHQKADWNHYFPRGEQVRQYLNGVADHYDLRRNIRFESVVTTMAFDEASGLWNVTIRDKNGHAEVVQANAVMVAHGRLNRWSLPDIPGIERFTGPVMHSAGWDRSVDLEGKRIAVIGTGASGAQIVPNVAPDAGKVTVFMRSRYWVMPNPKISGTVPEETKWALANIPGFQQWFRFGIYWNASDGYYQHVLRDPAWPDDAPSVSEVNEQLRQYGLSYMQQKLGHRPELLEKLTPDFPIFSKRMVLDAGWYDALLRDNVEVENDPIAEILPNGIRTRSGAVHEVDVIACATGFNIARMLGDVQVTGRDGRSLNEEWGDDDPRAYLGTTVPGYPNLFLVGGPNTGPNHGAGANLVAEAVINYIVECLDLMVARDAATMEPTEQAYRDWNDKIDDQLTRMIWSHPKANSYYNNSAGRVFLSNPFRLVDLWNWTRKPVEEHFLLGRAQN</sequence>
<dbReference type="Pfam" id="PF00743">
    <property type="entry name" value="FMO-like"/>
    <property type="match status" value="1"/>
</dbReference>
<protein>
    <submittedName>
        <fullName evidence="4">Putative flavin-containing monooxygenase</fullName>
    </submittedName>
</protein>
<dbReference type="PRINTS" id="PR00420">
    <property type="entry name" value="RNGMNOXGNASE"/>
</dbReference>